<dbReference type="Gene3D" id="3.20.20.150">
    <property type="entry name" value="Divalent-metal-dependent TIM barrel enzymes"/>
    <property type="match status" value="1"/>
</dbReference>
<evidence type="ECO:0000259" key="1">
    <source>
        <dbReference type="Pfam" id="PF01261"/>
    </source>
</evidence>
<dbReference type="Proteomes" id="UP001198565">
    <property type="component" value="Unassembled WGS sequence"/>
</dbReference>
<proteinExistence type="predicted"/>
<dbReference type="InterPro" id="IPR036237">
    <property type="entry name" value="Xyl_isomerase-like_sf"/>
</dbReference>
<organism evidence="2 3">
    <name type="scientific">Streptantibioticus parmotrematis</name>
    <dbReference type="NCBI Taxonomy" id="2873249"/>
    <lineage>
        <taxon>Bacteria</taxon>
        <taxon>Bacillati</taxon>
        <taxon>Actinomycetota</taxon>
        <taxon>Actinomycetes</taxon>
        <taxon>Kitasatosporales</taxon>
        <taxon>Streptomycetaceae</taxon>
        <taxon>Streptantibioticus</taxon>
    </lineage>
</organism>
<dbReference type="NCBIfam" id="NF035939">
    <property type="entry name" value="TIM_EboE"/>
    <property type="match status" value="1"/>
</dbReference>
<feature type="domain" description="Xylose isomerase-like TIM barrel" evidence="1">
    <location>
        <begin position="65"/>
        <end position="232"/>
    </location>
</feature>
<keyword evidence="3" id="KW-1185">Reference proteome</keyword>
<dbReference type="EMBL" id="JAINVZ010000005">
    <property type="protein sequence ID" value="MBY8885251.1"/>
    <property type="molecule type" value="Genomic_DNA"/>
</dbReference>
<dbReference type="InterPro" id="IPR018246">
    <property type="entry name" value="AP_endonuc_F2_Zn_BS"/>
</dbReference>
<comment type="caution">
    <text evidence="2">The sequence shown here is derived from an EMBL/GenBank/DDBJ whole genome shotgun (WGS) entry which is preliminary data.</text>
</comment>
<gene>
    <name evidence="2" type="primary">eboE</name>
    <name evidence="2" type="ORF">K7472_10380</name>
</gene>
<dbReference type="SUPFAM" id="SSF51658">
    <property type="entry name" value="Xylose isomerase-like"/>
    <property type="match status" value="1"/>
</dbReference>
<dbReference type="InterPro" id="IPR050312">
    <property type="entry name" value="IolE/XylAMocC-like"/>
</dbReference>
<sequence length="392" mass="41917">MRFLHPDGTTVHLAYCANVHPAPDLRAVLAQLATHAEPVRERLGTDRLGVGLWLAREVAAELVAEPASVRALRAELDRRGLEVVTLNGFPYRGFGDAVVKHRVYTPDWSDPARLRHTLDLARLLAELMPDDADHASVSTLPLGWAGSWPAERAALARRHLDTLSAELADLAERTGRDVRIAFEPEPGCVLETTGDAVHHLAPAAGPRLGVCLDTCHLAVAHEQPADALAALADAGLEVVKLQASAALVAPRPHTSGVREALSPYAEPRFLHQTREPSPDGLLGVDDLGTALACGPGGAGGLPGREPWRIHFHMPLSAAPPPPLTTTRPVLEETVALLLGGPVARTAHVEVETYTWPVLPDAPGRDALVDGIAAELAWARELLLHNGLKELNR</sequence>
<dbReference type="InterPro" id="IPR013022">
    <property type="entry name" value="Xyl_isomerase-like_TIM-brl"/>
</dbReference>
<accession>A0ABS7QPY0</accession>
<evidence type="ECO:0000313" key="3">
    <source>
        <dbReference type="Proteomes" id="UP001198565"/>
    </source>
</evidence>
<protein>
    <submittedName>
        <fullName evidence="2">Metabolite traffic protein EboE</fullName>
    </submittedName>
</protein>
<dbReference type="RefSeq" id="WP_222976447.1">
    <property type="nucleotide sequence ID" value="NZ_JAINVZ010000005.1"/>
</dbReference>
<dbReference type="PROSITE" id="PS00730">
    <property type="entry name" value="AP_NUCLEASE_F2_2"/>
    <property type="match status" value="1"/>
</dbReference>
<evidence type="ECO:0000313" key="2">
    <source>
        <dbReference type="EMBL" id="MBY8885251.1"/>
    </source>
</evidence>
<reference evidence="2 3" key="1">
    <citation type="submission" date="2021-08" db="EMBL/GenBank/DDBJ databases">
        <title>Streptomyces sp. PTM05 isolated from lichen.</title>
        <authorList>
            <person name="Somphong A."/>
            <person name="Phongsopitanun W."/>
            <person name="Tanasupawat S."/>
        </authorList>
    </citation>
    <scope>NUCLEOTIDE SEQUENCE [LARGE SCALE GENOMIC DNA]</scope>
    <source>
        <strain evidence="2 3">Ptm05</strain>
    </source>
</reference>
<dbReference type="Pfam" id="PF01261">
    <property type="entry name" value="AP_endonuc_2"/>
    <property type="match status" value="1"/>
</dbReference>
<name>A0ABS7QPY0_9ACTN</name>
<dbReference type="PANTHER" id="PTHR12110">
    <property type="entry name" value="HYDROXYPYRUVATE ISOMERASE"/>
    <property type="match status" value="1"/>
</dbReference>